<dbReference type="Proteomes" id="UP000747110">
    <property type="component" value="Unassembled WGS sequence"/>
</dbReference>
<feature type="compositionally biased region" description="Polar residues" evidence="8">
    <location>
        <begin position="436"/>
        <end position="445"/>
    </location>
</feature>
<evidence type="ECO:0000259" key="9">
    <source>
        <dbReference type="PROSITE" id="PS51519"/>
    </source>
</evidence>
<dbReference type="PROSITE" id="PS51519">
    <property type="entry name" value="RWP_RK"/>
    <property type="match status" value="1"/>
</dbReference>
<proteinExistence type="predicted"/>
<sequence>MFQPEGARTGIGLADFLWGRGLLENSASDSVRVESSALAAAAGPAPSFRTSHCKSHPMNILDEHDDDFLKGLPPLAEWCPNHDGARQKLSVAATMPRSTFLSGSAQVAMDMYGNLSPWALSVPPALERCISRPAVNCTAEALQPASIPPVCSVGWAASAPSLPAGQHGPNLDFTPEQWAAPPQAQAPQAEQFHPSDGTDGPMAAAGNLPWPWGQDPEPCPEQASHGHVVTTGLVPGGPGPLSNGAAMAAPRPAITGSIQQRMQPHHGPQQPPQQPLQRPQPQRLLQQQQQQARLPHQQRQHYTHQQWQVMPQGNPSAQQGPPAQYLQPQLHPNVQQCPPARQQQQQQQQQEAPPPAQQYSQLQQHPPPMQHYPNAKLCPPGQRQSGQQCPQHGPQPYSQQCPQHGPQPYSQQCPQHGSQPYAQQCPQHGPQPYAQPYSQQCPQHGSQPYSQQCPQQYVRQWPDGYAHQYSEQCVQLCPRIHVQQCPQQHPQQQQHTVPQNQDQQQWHGPLGSLDTCFMSGQVVPEEEMLMAEILAAPWPSSKMSYDATTAAYAAAAALANTRLMPTISQPIRACGVTDLAPEPTTGCLSFSMHGSYGCVPTAGETMVASSAPATPMLSPPSPPEHCTTCRRLQAPGGMAEERPCGETDPSPLPAATSAPCPVRSMPQALEPELAPAILHSGPATFLQPLPFKDPRVTALQPHPQVMTLVDFNSQLRDEDVKAAIRAVVMPPDVTATAAVGQNNSSGMGRVIATPASAAAAVAAEGPGAPAVRYDDRVHTLQPRDSSRCHAGGSISGDRDADGNAGTAVVVSGGGGFGGSPAATVAATVAANVNGNANANASAANAIVTESHQNCAHRAVGGHRCGANRITLEILRSMFDFPVQEVVRALGISATDLKRRCRALGIQRWPQRKLMSLRRLAEAVETDREISEEERKAMLERVARNRAEILSDPDVELEACLKPVRQAHYKRNFVDRRSIPRS</sequence>
<accession>A0A8J4D7Q1</accession>
<evidence type="ECO:0000256" key="2">
    <source>
        <dbReference type="ARBA" id="ARBA00023015"/>
    </source>
</evidence>
<dbReference type="PANTHER" id="PTHR46373">
    <property type="entry name" value="PROTEIN RKD4"/>
    <property type="match status" value="1"/>
</dbReference>
<dbReference type="GO" id="GO:0003677">
    <property type="term" value="F:DNA binding"/>
    <property type="evidence" value="ECO:0007669"/>
    <property type="project" value="UniProtKB-KW"/>
</dbReference>
<feature type="region of interest" description="Disordered" evidence="8">
    <location>
        <begin position="782"/>
        <end position="802"/>
    </location>
</feature>
<dbReference type="EMBL" id="BNCQ01000004">
    <property type="protein sequence ID" value="GIL97393.1"/>
    <property type="molecule type" value="Genomic_DNA"/>
</dbReference>
<feature type="region of interest" description="Disordered" evidence="8">
    <location>
        <begin position="637"/>
        <end position="658"/>
    </location>
</feature>
<feature type="compositionally biased region" description="Low complexity" evidence="8">
    <location>
        <begin position="259"/>
        <end position="268"/>
    </location>
</feature>
<dbReference type="EMBL" id="BNCP01000010">
    <property type="protein sequence ID" value="GIL77299.1"/>
    <property type="molecule type" value="Genomic_DNA"/>
</dbReference>
<evidence type="ECO:0000256" key="7">
    <source>
        <dbReference type="SAM" id="Coils"/>
    </source>
</evidence>
<keyword evidence="2" id="KW-0805">Transcription regulation</keyword>
<feature type="coiled-coil region" evidence="7">
    <location>
        <begin position="913"/>
        <end position="940"/>
    </location>
</feature>
<feature type="compositionally biased region" description="Low complexity" evidence="8">
    <location>
        <begin position="175"/>
        <end position="191"/>
    </location>
</feature>
<evidence type="ECO:0000313" key="12">
    <source>
        <dbReference type="Proteomes" id="UP000722791"/>
    </source>
</evidence>
<evidence type="ECO:0000256" key="6">
    <source>
        <dbReference type="ARBA" id="ARBA00023242"/>
    </source>
</evidence>
<evidence type="ECO:0000256" key="3">
    <source>
        <dbReference type="ARBA" id="ARBA00023054"/>
    </source>
</evidence>
<evidence type="ECO:0000313" key="13">
    <source>
        <dbReference type="Proteomes" id="UP000747110"/>
    </source>
</evidence>
<evidence type="ECO:0000256" key="5">
    <source>
        <dbReference type="ARBA" id="ARBA00023163"/>
    </source>
</evidence>
<dbReference type="OrthoDB" id="552509at2759"/>
<keyword evidence="4" id="KW-0238">DNA-binding</keyword>
<evidence type="ECO:0000256" key="1">
    <source>
        <dbReference type="ARBA" id="ARBA00004049"/>
    </source>
</evidence>
<feature type="compositionally biased region" description="Low complexity" evidence="8">
    <location>
        <begin position="335"/>
        <end position="351"/>
    </location>
</feature>
<reference evidence="11" key="1">
    <citation type="journal article" date="2021" name="Proc. Natl. Acad. Sci. U.S.A.">
        <title>Three genomes in the algal genus Volvox reveal the fate of a haploid sex-determining region after a transition to homothallism.</title>
        <authorList>
            <person name="Yamamoto K."/>
            <person name="Hamaji T."/>
            <person name="Kawai-Toyooka H."/>
            <person name="Matsuzaki R."/>
            <person name="Takahashi F."/>
            <person name="Nishimura Y."/>
            <person name="Kawachi M."/>
            <person name="Noguchi H."/>
            <person name="Minakuchi Y."/>
            <person name="Umen J.G."/>
            <person name="Toyoda A."/>
            <person name="Nozaki H."/>
        </authorList>
    </citation>
    <scope>NUCLEOTIDE SEQUENCE</scope>
    <source>
        <strain evidence="11">NIES-3785</strain>
        <strain evidence="10">NIES-3786</strain>
    </source>
</reference>
<feature type="compositionally biased region" description="Low complexity" evidence="8">
    <location>
        <begin position="275"/>
        <end position="295"/>
    </location>
</feature>
<feature type="compositionally biased region" description="Polar residues" evidence="8">
    <location>
        <begin position="309"/>
        <end position="334"/>
    </location>
</feature>
<evidence type="ECO:0000256" key="4">
    <source>
        <dbReference type="ARBA" id="ARBA00023125"/>
    </source>
</evidence>
<dbReference type="AlphaFoldDB" id="A0A8J4D7Q1"/>
<keyword evidence="13" id="KW-1185">Reference proteome</keyword>
<dbReference type="InterPro" id="IPR003035">
    <property type="entry name" value="RWP-RK_dom"/>
</dbReference>
<keyword evidence="5" id="KW-0804">Transcription</keyword>
<comment type="function">
    <text evidence="1">Putative transcription factor.</text>
</comment>
<protein>
    <recommendedName>
        <fullName evidence="9">RWP-RK domain-containing protein</fullName>
    </recommendedName>
</protein>
<gene>
    <name evidence="10" type="ORF">Vretifemale_6780</name>
    <name evidence="11" type="ORF">Vretimale_3050</name>
</gene>
<dbReference type="GO" id="GO:0003700">
    <property type="term" value="F:DNA-binding transcription factor activity"/>
    <property type="evidence" value="ECO:0007669"/>
    <property type="project" value="InterPro"/>
</dbReference>
<keyword evidence="3 7" id="KW-0175">Coiled coil</keyword>
<dbReference type="InterPro" id="IPR044607">
    <property type="entry name" value="RKD-like"/>
</dbReference>
<evidence type="ECO:0000313" key="11">
    <source>
        <dbReference type="EMBL" id="GIL97393.1"/>
    </source>
</evidence>
<dbReference type="PANTHER" id="PTHR46373:SF2">
    <property type="entry name" value="RWP-RK DOMAIN-CONTAINING PROTEIN"/>
    <property type="match status" value="1"/>
</dbReference>
<dbReference type="Proteomes" id="UP000722791">
    <property type="component" value="Unassembled WGS sequence"/>
</dbReference>
<organism evidence="11 12">
    <name type="scientific">Volvox reticuliferus</name>
    <dbReference type="NCBI Taxonomy" id="1737510"/>
    <lineage>
        <taxon>Eukaryota</taxon>
        <taxon>Viridiplantae</taxon>
        <taxon>Chlorophyta</taxon>
        <taxon>core chlorophytes</taxon>
        <taxon>Chlorophyceae</taxon>
        <taxon>CS clade</taxon>
        <taxon>Chlamydomonadales</taxon>
        <taxon>Volvocaceae</taxon>
        <taxon>Volvox</taxon>
    </lineage>
</organism>
<name>A0A8J4D7Q1_9CHLO</name>
<feature type="domain" description="RWP-RK" evidence="9">
    <location>
        <begin position="848"/>
        <end position="936"/>
    </location>
</feature>
<dbReference type="Pfam" id="PF02042">
    <property type="entry name" value="RWP-RK"/>
    <property type="match status" value="1"/>
</dbReference>
<evidence type="ECO:0000256" key="8">
    <source>
        <dbReference type="SAM" id="MobiDB-lite"/>
    </source>
</evidence>
<comment type="caution">
    <text evidence="11">The sequence shown here is derived from an EMBL/GenBank/DDBJ whole genome shotgun (WGS) entry which is preliminary data.</text>
</comment>
<evidence type="ECO:0000313" key="10">
    <source>
        <dbReference type="EMBL" id="GIL77299.1"/>
    </source>
</evidence>
<feature type="compositionally biased region" description="Polar residues" evidence="8">
    <location>
        <begin position="382"/>
        <end position="426"/>
    </location>
</feature>
<feature type="region of interest" description="Disordered" evidence="8">
    <location>
        <begin position="163"/>
        <end position="445"/>
    </location>
</feature>
<keyword evidence="6" id="KW-0539">Nucleus</keyword>